<feature type="compositionally biased region" description="Basic residues" evidence="1">
    <location>
        <begin position="369"/>
        <end position="378"/>
    </location>
</feature>
<dbReference type="Gene3D" id="2.130.10.30">
    <property type="entry name" value="Regulator of chromosome condensation 1/beta-lactamase-inhibitor protein II"/>
    <property type="match status" value="1"/>
</dbReference>
<sequence length="487" mass="51974">MLRLIQANAEVLARSCAETCVQQVWAASLQAALHYGDTTRSRRNDEAREYFGATFLQLVRSDGKQLEDTDLLGESLVHGDVVAAIIQEPKLAATDGAFALWSSSGVITWGHAEEGGDSSKVQDQLKAVQDIQASRLAFAALLDGGSVVTWGDPKAGGDSTEVQDALKCVQHITAAALGAFAAILFDGSVITWGRKEMGGDSSSAQQQLKQVRQIRASAGAFAAILADGSVVTWGHPVYGADSRGVRDQLIDVKDIEATGSAFAALLANGSVVTWGQAASGGDSSSVQAQLQGVQELRATLGAFVAILESSRNLVAWGIPERGGAPRNEVQELKDVQEHWNRWAVDSAPSEAAEDPWGGFLQADAETHRPKGKKGKGKGPPHSGKAPKATSSAPKVQHVRRNSGISELKARVEAEGQRKDREEAKEISDLDLSQYLGTSRDPAGHRRAQPNPTDVCVFFFFLKAFGLESGGDLQKYLKKHVGGYCHHF</sequence>
<keyword evidence="3" id="KW-1185">Reference proteome</keyword>
<comment type="caution">
    <text evidence="2">The sequence shown here is derived from an EMBL/GenBank/DDBJ whole genome shotgun (WGS) entry which is preliminary data.</text>
</comment>
<gene>
    <name evidence="2" type="ORF">CCMP2556_LOCUS35150</name>
</gene>
<evidence type="ECO:0000256" key="1">
    <source>
        <dbReference type="SAM" id="MobiDB-lite"/>
    </source>
</evidence>
<evidence type="ECO:0000313" key="2">
    <source>
        <dbReference type="EMBL" id="CAK9071484.1"/>
    </source>
</evidence>
<protein>
    <submittedName>
        <fullName evidence="2">Uncharacterized protein</fullName>
    </submittedName>
</protein>
<evidence type="ECO:0000313" key="3">
    <source>
        <dbReference type="Proteomes" id="UP001642484"/>
    </source>
</evidence>
<dbReference type="SUPFAM" id="SSF50985">
    <property type="entry name" value="RCC1/BLIP-II"/>
    <property type="match status" value="1"/>
</dbReference>
<proteinExistence type="predicted"/>
<name>A0ABP0P987_9DINO</name>
<feature type="compositionally biased region" description="Basic and acidic residues" evidence="1">
    <location>
        <begin position="407"/>
        <end position="427"/>
    </location>
</feature>
<dbReference type="InterPro" id="IPR009091">
    <property type="entry name" value="RCC1/BLIP-II"/>
</dbReference>
<dbReference type="Proteomes" id="UP001642484">
    <property type="component" value="Unassembled WGS sequence"/>
</dbReference>
<organism evidence="2 3">
    <name type="scientific">Durusdinium trenchii</name>
    <dbReference type="NCBI Taxonomy" id="1381693"/>
    <lineage>
        <taxon>Eukaryota</taxon>
        <taxon>Sar</taxon>
        <taxon>Alveolata</taxon>
        <taxon>Dinophyceae</taxon>
        <taxon>Suessiales</taxon>
        <taxon>Symbiodiniaceae</taxon>
        <taxon>Durusdinium</taxon>
    </lineage>
</organism>
<feature type="region of interest" description="Disordered" evidence="1">
    <location>
        <begin position="366"/>
        <end position="447"/>
    </location>
</feature>
<dbReference type="EMBL" id="CAXAMN010022629">
    <property type="protein sequence ID" value="CAK9071484.1"/>
    <property type="molecule type" value="Genomic_DNA"/>
</dbReference>
<accession>A0ABP0P987</accession>
<reference evidence="2 3" key="1">
    <citation type="submission" date="2024-02" db="EMBL/GenBank/DDBJ databases">
        <authorList>
            <person name="Chen Y."/>
            <person name="Shah S."/>
            <person name="Dougan E. K."/>
            <person name="Thang M."/>
            <person name="Chan C."/>
        </authorList>
    </citation>
    <scope>NUCLEOTIDE SEQUENCE [LARGE SCALE GENOMIC DNA]</scope>
</reference>